<dbReference type="SUPFAM" id="SSF103473">
    <property type="entry name" value="MFS general substrate transporter"/>
    <property type="match status" value="1"/>
</dbReference>
<feature type="transmembrane region" description="Helical" evidence="2">
    <location>
        <begin position="282"/>
        <end position="299"/>
    </location>
</feature>
<name>A0A7D4CGT5_9BACL</name>
<evidence type="ECO:0000313" key="3">
    <source>
        <dbReference type="EMBL" id="QKG85114.1"/>
    </source>
</evidence>
<keyword evidence="2" id="KW-0472">Membrane</keyword>
<accession>A0A7D4CGT5</accession>
<feature type="transmembrane region" description="Helical" evidence="2">
    <location>
        <begin position="173"/>
        <end position="192"/>
    </location>
</feature>
<feature type="transmembrane region" description="Helical" evidence="2">
    <location>
        <begin position="305"/>
        <end position="331"/>
    </location>
</feature>
<keyword evidence="4" id="KW-1185">Reference proteome</keyword>
<feature type="transmembrane region" description="Helical" evidence="2">
    <location>
        <begin position="250"/>
        <end position="270"/>
    </location>
</feature>
<dbReference type="Pfam" id="PF07690">
    <property type="entry name" value="MFS_1"/>
    <property type="match status" value="1"/>
</dbReference>
<sequence>MRLLGETDRLDREAWKLLVISALFALSTALSSTFVNVYLWKLKRDLVLIGQYNLAHFIAMAITFILAGRMAKQVDRVIAVRLGVALQAFFYLSVLWLGTDAPGYVMWLGIFVGVGSGFFWLAYNVLYFEITERDNRDIFNGVNGLLTSGAGIVAPLISGWVITRVDHLTGYRIIFSLSLLVFLSAVVISFMLKRRSAGGTYRLRKIIRLAFRRENDWYWVNLAMIAQGVREGLFTFLIGLLVFVSTGTELALGWYLTLSSGVSLIAYYLAGRYMRMNWRNESILTGSVMMGVVVVPLLWKVDTWTLVVLGVGGSLFYPVYMVPLTSVVFDVIGENNRTAQLRVEYVVARELALNVGRIISVGAFLWWIREFPDLSMIKWLLVIVGFSQVAAWLAIKRVPLLEQK</sequence>
<dbReference type="Proteomes" id="UP000503088">
    <property type="component" value="Chromosome"/>
</dbReference>
<dbReference type="AlphaFoldDB" id="A0A7D4CGT5"/>
<comment type="subcellular location">
    <subcellularLocation>
        <location evidence="1">Cell membrane</location>
        <topology evidence="1">Multi-pass membrane protein</topology>
    </subcellularLocation>
</comment>
<dbReference type="InterPro" id="IPR036259">
    <property type="entry name" value="MFS_trans_sf"/>
</dbReference>
<feature type="transmembrane region" description="Helical" evidence="2">
    <location>
        <begin position="17"/>
        <end position="40"/>
    </location>
</feature>
<dbReference type="EMBL" id="CP048104">
    <property type="protein sequence ID" value="QKG85114.1"/>
    <property type="molecule type" value="Genomic_DNA"/>
</dbReference>
<protein>
    <submittedName>
        <fullName evidence="3">MFS transporter</fullName>
    </submittedName>
</protein>
<reference evidence="3 4" key="1">
    <citation type="submission" date="2020-01" db="EMBL/GenBank/DDBJ databases">
        <authorList>
            <person name="Gulvik C.A."/>
            <person name="Batra D.G."/>
        </authorList>
    </citation>
    <scope>NUCLEOTIDE SEQUENCE [LARGE SCALE GENOMIC DNA]</scope>
    <source>
        <strain evidence="3 4">W9323</strain>
    </source>
</reference>
<proteinExistence type="predicted"/>
<gene>
    <name evidence="3" type="ORF">GXN76_11985</name>
</gene>
<dbReference type="InterPro" id="IPR011701">
    <property type="entry name" value="MFS"/>
</dbReference>
<feature type="transmembrane region" description="Helical" evidence="2">
    <location>
        <begin position="218"/>
        <end position="244"/>
    </location>
</feature>
<dbReference type="KEGG" id="kpul:GXN76_11985"/>
<evidence type="ECO:0000256" key="1">
    <source>
        <dbReference type="ARBA" id="ARBA00004651"/>
    </source>
</evidence>
<dbReference type="GO" id="GO:0022857">
    <property type="term" value="F:transmembrane transporter activity"/>
    <property type="evidence" value="ECO:0007669"/>
    <property type="project" value="InterPro"/>
</dbReference>
<dbReference type="PANTHER" id="PTHR23526">
    <property type="entry name" value="INTEGRAL MEMBRANE TRANSPORT PROTEIN-RELATED"/>
    <property type="match status" value="1"/>
</dbReference>
<keyword evidence="2" id="KW-1133">Transmembrane helix</keyword>
<dbReference type="InterPro" id="IPR052528">
    <property type="entry name" value="Sugar_transport-like"/>
</dbReference>
<dbReference type="RefSeq" id="WP_173223459.1">
    <property type="nucleotide sequence ID" value="NZ_CP048104.1"/>
</dbReference>
<feature type="transmembrane region" description="Helical" evidence="2">
    <location>
        <begin position="138"/>
        <end position="161"/>
    </location>
</feature>
<feature type="transmembrane region" description="Helical" evidence="2">
    <location>
        <begin position="351"/>
        <end position="368"/>
    </location>
</feature>
<feature type="transmembrane region" description="Helical" evidence="2">
    <location>
        <begin position="46"/>
        <end position="66"/>
    </location>
</feature>
<evidence type="ECO:0000313" key="4">
    <source>
        <dbReference type="Proteomes" id="UP000503088"/>
    </source>
</evidence>
<feature type="transmembrane region" description="Helical" evidence="2">
    <location>
        <begin position="374"/>
        <end position="395"/>
    </location>
</feature>
<dbReference type="GO" id="GO:0005886">
    <property type="term" value="C:plasma membrane"/>
    <property type="evidence" value="ECO:0007669"/>
    <property type="project" value="UniProtKB-SubCell"/>
</dbReference>
<keyword evidence="2" id="KW-0812">Transmembrane</keyword>
<dbReference type="PANTHER" id="PTHR23526:SF2">
    <property type="entry name" value="MAJOR FACILITATOR SUPERFAMILY (MFS) PROFILE DOMAIN-CONTAINING PROTEIN"/>
    <property type="match status" value="1"/>
</dbReference>
<evidence type="ECO:0000256" key="2">
    <source>
        <dbReference type="SAM" id="Phobius"/>
    </source>
</evidence>
<feature type="transmembrane region" description="Helical" evidence="2">
    <location>
        <begin position="104"/>
        <end position="126"/>
    </location>
</feature>
<organism evidence="3 4">
    <name type="scientific">Kroppenstedtia pulmonis</name>
    <dbReference type="NCBI Taxonomy" id="1380685"/>
    <lineage>
        <taxon>Bacteria</taxon>
        <taxon>Bacillati</taxon>
        <taxon>Bacillota</taxon>
        <taxon>Bacilli</taxon>
        <taxon>Bacillales</taxon>
        <taxon>Thermoactinomycetaceae</taxon>
        <taxon>Kroppenstedtia</taxon>
    </lineage>
</organism>
<feature type="transmembrane region" description="Helical" evidence="2">
    <location>
        <begin position="78"/>
        <end position="98"/>
    </location>
</feature>
<dbReference type="Gene3D" id="1.20.1250.20">
    <property type="entry name" value="MFS general substrate transporter like domains"/>
    <property type="match status" value="1"/>
</dbReference>